<keyword evidence="6" id="KW-1185">Reference proteome</keyword>
<dbReference type="Gene3D" id="2.40.100.10">
    <property type="entry name" value="Cyclophilin-like"/>
    <property type="match status" value="1"/>
</dbReference>
<feature type="domain" description="PPIase cyclophilin-type" evidence="4">
    <location>
        <begin position="51"/>
        <end position="170"/>
    </location>
</feature>
<dbReference type="PROSITE" id="PS51257">
    <property type="entry name" value="PROKAR_LIPOPROTEIN"/>
    <property type="match status" value="1"/>
</dbReference>
<dbReference type="AlphaFoldDB" id="A0A7S7SL52"/>
<proteinExistence type="inferred from homology"/>
<dbReference type="Pfam" id="PF00160">
    <property type="entry name" value="Pro_isomerase"/>
    <property type="match status" value="1"/>
</dbReference>
<dbReference type="SUPFAM" id="SSF50891">
    <property type="entry name" value="Cyclophilin-like"/>
    <property type="match status" value="1"/>
</dbReference>
<evidence type="ECO:0000259" key="4">
    <source>
        <dbReference type="PROSITE" id="PS50072"/>
    </source>
</evidence>
<dbReference type="InterPro" id="IPR029000">
    <property type="entry name" value="Cyclophilin-like_dom_sf"/>
</dbReference>
<name>A0A7S7SL52_PALFE</name>
<dbReference type="GO" id="GO:0003755">
    <property type="term" value="F:peptidyl-prolyl cis-trans isomerase activity"/>
    <property type="evidence" value="ECO:0007669"/>
    <property type="project" value="UniProtKB-UniRule"/>
</dbReference>
<accession>A0A7S7SL52</accession>
<evidence type="ECO:0000256" key="2">
    <source>
        <dbReference type="ARBA" id="ARBA00023235"/>
    </source>
</evidence>
<dbReference type="PRINTS" id="PR00153">
    <property type="entry name" value="CSAPPISMRASE"/>
</dbReference>
<comment type="catalytic activity">
    <reaction evidence="3">
        <text>[protein]-peptidylproline (omega=180) = [protein]-peptidylproline (omega=0)</text>
        <dbReference type="Rhea" id="RHEA:16237"/>
        <dbReference type="Rhea" id="RHEA-COMP:10747"/>
        <dbReference type="Rhea" id="RHEA-COMP:10748"/>
        <dbReference type="ChEBI" id="CHEBI:83833"/>
        <dbReference type="ChEBI" id="CHEBI:83834"/>
        <dbReference type="EC" id="5.2.1.8"/>
    </reaction>
</comment>
<keyword evidence="1 3" id="KW-0697">Rotamase</keyword>
<sequence length="214" mass="23849">MRYLLCLAATLLLVSCGEKPAPPPKKVAAGKSLKDQPMPDVYKVLFDTSKGSFVVEVHKDWAPKGAEQFWMLVNTGFFNDTRFFRVRPEFIVQFGLSGDPNTNAMLNAKPIEDDAVKQKNVKGTISFAQSGKSSRRTQVFVNLKDNSDLDKDGFAPFGKVTLGLDVFEKLYVGYGEWDPPGRGPNASRIATEGNKYLDARFPRLDKILRAKVVR</sequence>
<dbReference type="InterPro" id="IPR002130">
    <property type="entry name" value="Cyclophilin-type_PPIase_dom"/>
</dbReference>
<dbReference type="RefSeq" id="WP_194449719.1">
    <property type="nucleotide sequence ID" value="NZ_CP063849.1"/>
</dbReference>
<dbReference type="EMBL" id="CP063849">
    <property type="protein sequence ID" value="QOY88056.1"/>
    <property type="molecule type" value="Genomic_DNA"/>
</dbReference>
<dbReference type="InterPro" id="IPR044665">
    <property type="entry name" value="E_coli_cyclophilin_A-like"/>
</dbReference>
<gene>
    <name evidence="5" type="ORF">IRI77_35865</name>
</gene>
<organism evidence="5 6">
    <name type="scientific">Paludibaculum fermentans</name>
    <dbReference type="NCBI Taxonomy" id="1473598"/>
    <lineage>
        <taxon>Bacteria</taxon>
        <taxon>Pseudomonadati</taxon>
        <taxon>Acidobacteriota</taxon>
        <taxon>Terriglobia</taxon>
        <taxon>Bryobacterales</taxon>
        <taxon>Bryobacteraceae</taxon>
        <taxon>Paludibaculum</taxon>
    </lineage>
</organism>
<dbReference type="EC" id="5.2.1.8" evidence="3"/>
<evidence type="ECO:0000256" key="1">
    <source>
        <dbReference type="ARBA" id="ARBA00023110"/>
    </source>
</evidence>
<evidence type="ECO:0000256" key="3">
    <source>
        <dbReference type="RuleBase" id="RU363019"/>
    </source>
</evidence>
<reference evidence="5 6" key="1">
    <citation type="submission" date="2020-10" db="EMBL/GenBank/DDBJ databases">
        <title>Complete genome sequence of Paludibaculum fermentans P105T, a facultatively anaerobic acidobacterium capable of dissimilatory Fe(III) reduction.</title>
        <authorList>
            <person name="Dedysh S.N."/>
            <person name="Beletsky A.V."/>
            <person name="Kulichevskaya I.S."/>
            <person name="Mardanov A.V."/>
            <person name="Ravin N.V."/>
        </authorList>
    </citation>
    <scope>NUCLEOTIDE SEQUENCE [LARGE SCALE GENOMIC DNA]</scope>
    <source>
        <strain evidence="5 6">P105</strain>
    </source>
</reference>
<evidence type="ECO:0000313" key="5">
    <source>
        <dbReference type="EMBL" id="QOY88056.1"/>
    </source>
</evidence>
<dbReference type="PANTHER" id="PTHR43246">
    <property type="entry name" value="PEPTIDYL-PROLYL CIS-TRANS ISOMERASE CYP38, CHLOROPLASTIC"/>
    <property type="match status" value="1"/>
</dbReference>
<dbReference type="Proteomes" id="UP000593892">
    <property type="component" value="Chromosome"/>
</dbReference>
<comment type="function">
    <text evidence="3">PPIases accelerate the folding of proteins. It catalyzes the cis-trans isomerization of proline imidic peptide bonds in oligopeptides.</text>
</comment>
<dbReference type="KEGG" id="pfer:IRI77_35865"/>
<comment type="similarity">
    <text evidence="3">Belongs to the cyclophilin-type PPIase family.</text>
</comment>
<dbReference type="PROSITE" id="PS50072">
    <property type="entry name" value="CSA_PPIASE_2"/>
    <property type="match status" value="1"/>
</dbReference>
<keyword evidence="2 3" id="KW-0413">Isomerase</keyword>
<evidence type="ECO:0000313" key="6">
    <source>
        <dbReference type="Proteomes" id="UP000593892"/>
    </source>
</evidence>
<protein>
    <recommendedName>
        <fullName evidence="3">Peptidyl-prolyl cis-trans isomerase</fullName>
        <shortName evidence="3">PPIase</shortName>
        <ecNumber evidence="3">5.2.1.8</ecNumber>
    </recommendedName>
</protein>